<evidence type="ECO:0000313" key="2">
    <source>
        <dbReference type="EMBL" id="RIV70686.1"/>
    </source>
</evidence>
<sequence length="77" mass="9063">MTHTPKKIGVKSNKNLLKEITPLKKGVYMLKNMFFDHYPLLFVDFFCSSLFFLLTFGAETLKLQKNDCWGTKRNQEQ</sequence>
<keyword evidence="1" id="KW-0812">Transmembrane</keyword>
<name>A0A418N7I3_9FLAO</name>
<feature type="transmembrane region" description="Helical" evidence="1">
    <location>
        <begin position="38"/>
        <end position="56"/>
    </location>
</feature>
<dbReference type="Proteomes" id="UP000284189">
    <property type="component" value="Unassembled WGS sequence"/>
</dbReference>
<protein>
    <submittedName>
        <fullName evidence="2">Uncharacterized protein</fullName>
    </submittedName>
</protein>
<keyword evidence="1" id="KW-1133">Transmembrane helix</keyword>
<comment type="caution">
    <text evidence="2">The sequence shown here is derived from an EMBL/GenBank/DDBJ whole genome shotgun (WGS) entry which is preliminary data.</text>
</comment>
<reference evidence="2 3" key="1">
    <citation type="submission" date="2018-08" db="EMBL/GenBank/DDBJ databases">
        <title>Proposal of Muricauda 72 sp.nov. and Muricauda NH166 sp.nov., isolated from seawater.</title>
        <authorList>
            <person name="Cheng H."/>
            <person name="Wu Y.-H."/>
            <person name="Guo L.-L."/>
            <person name="Xu X.-W."/>
        </authorList>
    </citation>
    <scope>NUCLEOTIDE SEQUENCE [LARGE SCALE GENOMIC DNA]</scope>
    <source>
        <strain evidence="2 3">NH166</strain>
    </source>
</reference>
<gene>
    <name evidence="2" type="ORF">D2U88_09990</name>
</gene>
<proteinExistence type="predicted"/>
<dbReference type="EMBL" id="QXFJ01000023">
    <property type="protein sequence ID" value="RIV70686.1"/>
    <property type="molecule type" value="Genomic_DNA"/>
</dbReference>
<evidence type="ECO:0000256" key="1">
    <source>
        <dbReference type="SAM" id="Phobius"/>
    </source>
</evidence>
<organism evidence="2 3">
    <name type="scientific">Flagellimonas aequoris</name>
    <dbReference type="NCBI Taxonomy" id="2306997"/>
    <lineage>
        <taxon>Bacteria</taxon>
        <taxon>Pseudomonadati</taxon>
        <taxon>Bacteroidota</taxon>
        <taxon>Flavobacteriia</taxon>
        <taxon>Flavobacteriales</taxon>
        <taxon>Flavobacteriaceae</taxon>
        <taxon>Flagellimonas</taxon>
    </lineage>
</organism>
<evidence type="ECO:0000313" key="3">
    <source>
        <dbReference type="Proteomes" id="UP000284189"/>
    </source>
</evidence>
<accession>A0A418N7I3</accession>
<dbReference type="AlphaFoldDB" id="A0A418N7I3"/>
<keyword evidence="1" id="KW-0472">Membrane</keyword>